<sequence>MLKATSVLNTDLINNVGNLLQRSTIEKLNPSQTYPAFHSDSFRNNLLELGEPLIEPINCLTGISEGFFFPLIIWGVITISGVLRSNIIEVYEEQFDELMIYKAPELLMDVMRQANDKSSDPLKLLIHWSGIFFAIYICYEVLRIWNFATVSGISLGIKESERGLDNVKIITDSRYFGTPLVNVVVYL</sequence>
<dbReference type="AlphaFoldDB" id="A0A1I8EWK8"/>
<accession>A0A1I8EWK8</accession>
<name>A0A1I8EWK8_WUCBA</name>
<reference evidence="1" key="1">
    <citation type="submission" date="2016-11" db="UniProtKB">
        <authorList>
            <consortium name="WormBaseParasite"/>
        </authorList>
    </citation>
    <scope>IDENTIFICATION</scope>
    <source>
        <strain evidence="1">pt0022</strain>
    </source>
</reference>
<evidence type="ECO:0000313" key="1">
    <source>
        <dbReference type="WBParaSite" id="maker-PairedContig_5969-snap-gene-0.11-mRNA-1"/>
    </source>
</evidence>
<dbReference type="Gene3D" id="1.10.730.10">
    <property type="entry name" value="Isoleucyl-tRNA Synthetase, Domain 1"/>
    <property type="match status" value="1"/>
</dbReference>
<dbReference type="STRING" id="6293.A0A1I8EWK8"/>
<dbReference type="WBParaSite" id="maker-PairedContig_5969-snap-gene-0.11-mRNA-1">
    <property type="protein sequence ID" value="maker-PairedContig_5969-snap-gene-0.11-mRNA-1"/>
    <property type="gene ID" value="maker-PairedContig_5969-snap-gene-0.11"/>
</dbReference>
<proteinExistence type="predicted"/>
<organism evidence="1">
    <name type="scientific">Wuchereria bancrofti</name>
    <dbReference type="NCBI Taxonomy" id="6293"/>
    <lineage>
        <taxon>Eukaryota</taxon>
        <taxon>Metazoa</taxon>
        <taxon>Ecdysozoa</taxon>
        <taxon>Nematoda</taxon>
        <taxon>Chromadorea</taxon>
        <taxon>Rhabditida</taxon>
        <taxon>Spirurina</taxon>
        <taxon>Spiruromorpha</taxon>
        <taxon>Filarioidea</taxon>
        <taxon>Onchocercidae</taxon>
        <taxon>Wuchereria</taxon>
    </lineage>
</organism>
<protein>
    <submittedName>
        <fullName evidence="1">Uncharacterized protein</fullName>
    </submittedName>
</protein>